<evidence type="ECO:0000313" key="3">
    <source>
        <dbReference type="Proteomes" id="UP001174934"/>
    </source>
</evidence>
<sequence>MGAGRPAAMCMKGVVMNEWLEGEVMAKITSHTRRLGLHRVLSFTLGAGKKGCRHVARPRQNFVCFSFDRPRPTPSNLIIYKHIGMGGGGMFGNVSCTKLARRRRPLKQSSSFLLQHIMNIFLHNIKIEPLGLLLLTINQAGAGRDLVYLSAQFFSGLLEFVFFCYLLFSGLLYRNLVIVLIMPLTFDRVADRYQVVGGQWMRGEKGGAVATIGSSKIGSTMANTTPEIQLQRGVESIPTCRELIVRESKVGSIGTSSACFELDCTWRSGCVACGGILIVHPSFIYFSFGGINCHLCCELVNFYIEVPLEP</sequence>
<keyword evidence="1" id="KW-1133">Transmembrane helix</keyword>
<name>A0AA40CDW3_9PEZI</name>
<keyword evidence="1" id="KW-0812">Transmembrane</keyword>
<dbReference type="AlphaFoldDB" id="A0AA40CDW3"/>
<evidence type="ECO:0000256" key="1">
    <source>
        <dbReference type="SAM" id="Phobius"/>
    </source>
</evidence>
<evidence type="ECO:0000313" key="2">
    <source>
        <dbReference type="EMBL" id="KAK0634655.1"/>
    </source>
</evidence>
<comment type="caution">
    <text evidence="2">The sequence shown here is derived from an EMBL/GenBank/DDBJ whole genome shotgun (WGS) entry which is preliminary data.</text>
</comment>
<dbReference type="Proteomes" id="UP001174934">
    <property type="component" value="Unassembled WGS sequence"/>
</dbReference>
<keyword evidence="1" id="KW-0472">Membrane</keyword>
<organism evidence="2 3">
    <name type="scientific">Bombardia bombarda</name>
    <dbReference type="NCBI Taxonomy" id="252184"/>
    <lineage>
        <taxon>Eukaryota</taxon>
        <taxon>Fungi</taxon>
        <taxon>Dikarya</taxon>
        <taxon>Ascomycota</taxon>
        <taxon>Pezizomycotina</taxon>
        <taxon>Sordariomycetes</taxon>
        <taxon>Sordariomycetidae</taxon>
        <taxon>Sordariales</taxon>
        <taxon>Lasiosphaeriaceae</taxon>
        <taxon>Bombardia</taxon>
    </lineage>
</organism>
<dbReference type="EMBL" id="JAULSR010000001">
    <property type="protein sequence ID" value="KAK0634655.1"/>
    <property type="molecule type" value="Genomic_DNA"/>
</dbReference>
<accession>A0AA40CDW3</accession>
<keyword evidence="3" id="KW-1185">Reference proteome</keyword>
<protein>
    <submittedName>
        <fullName evidence="2">Uncharacterized protein</fullName>
    </submittedName>
</protein>
<reference evidence="2" key="1">
    <citation type="submission" date="2023-06" db="EMBL/GenBank/DDBJ databases">
        <title>Genome-scale phylogeny and comparative genomics of the fungal order Sordariales.</title>
        <authorList>
            <consortium name="Lawrence Berkeley National Laboratory"/>
            <person name="Hensen N."/>
            <person name="Bonometti L."/>
            <person name="Westerberg I."/>
            <person name="Brannstrom I.O."/>
            <person name="Guillou S."/>
            <person name="Cros-Aarteil S."/>
            <person name="Calhoun S."/>
            <person name="Haridas S."/>
            <person name="Kuo A."/>
            <person name="Mondo S."/>
            <person name="Pangilinan J."/>
            <person name="Riley R."/>
            <person name="LaButti K."/>
            <person name="Andreopoulos B."/>
            <person name="Lipzen A."/>
            <person name="Chen C."/>
            <person name="Yanf M."/>
            <person name="Daum C."/>
            <person name="Ng V."/>
            <person name="Clum A."/>
            <person name="Steindorff A."/>
            <person name="Ohm R."/>
            <person name="Martin F."/>
            <person name="Silar P."/>
            <person name="Natvig D."/>
            <person name="Lalanne C."/>
            <person name="Gautier V."/>
            <person name="Ament-velasquez S.L."/>
            <person name="Kruys A."/>
            <person name="Hutchinson M.I."/>
            <person name="Powell A.J."/>
            <person name="Barry K."/>
            <person name="Miller A.N."/>
            <person name="Grigoriev I.V."/>
            <person name="Debuchy R."/>
            <person name="Gladieux P."/>
            <person name="Thoren M.H."/>
            <person name="Johannesson H."/>
        </authorList>
    </citation>
    <scope>NUCLEOTIDE SEQUENCE</scope>
    <source>
        <strain evidence="2">SMH3391-2</strain>
    </source>
</reference>
<proteinExistence type="predicted"/>
<gene>
    <name evidence="2" type="ORF">B0T17DRAFT_12794</name>
</gene>
<feature type="transmembrane region" description="Helical" evidence="1">
    <location>
        <begin position="149"/>
        <end position="173"/>
    </location>
</feature>